<dbReference type="PROSITE" id="PS00107">
    <property type="entry name" value="PROTEIN_KINASE_ATP"/>
    <property type="match status" value="1"/>
</dbReference>
<dbReference type="KEGG" id="dpo:6903235"/>
<dbReference type="SMART" id="SM00220">
    <property type="entry name" value="S_TKc"/>
    <property type="match status" value="1"/>
</dbReference>
<dbReference type="InterPro" id="IPR050235">
    <property type="entry name" value="CK1_Ser-Thr_kinase"/>
</dbReference>
<evidence type="ECO:0000256" key="1">
    <source>
        <dbReference type="ARBA" id="ARBA00012513"/>
    </source>
</evidence>
<sequence length="327" mass="37463">MENRVAGGKYRAIERIGGGAFGEVYSGICVEDNTEVAIKIEPHDSKSPQLANEAIVCQKLGDSRGFPTFFYYGSEQNFKVMVVELLGPSLYDLYLKCSRHFSLKTILMLASQMMARLEAIHAIGYIHRDVKPENFLMGRGDKCNKVFLIDFGMSHPYRDFATNKHIVYSPTCSIFGTLRFLSVRAQNGNEQSRRDDLESLMYCLIYFYKGLPWIGLSAASDKQKTEMVAEMKRSTKIDDLCGGFPPMIAMLMKYIRNLRFEDEPDYVYMRMMLRVLSLDLAYVYDLRFDWTQLEEQQNRDHESTEPESTVQSSSVYRSCLNSPDVGV</sequence>
<evidence type="ECO:0000256" key="5">
    <source>
        <dbReference type="RuleBase" id="RU000304"/>
    </source>
</evidence>
<dbReference type="PROSITE" id="PS00108">
    <property type="entry name" value="PROTEIN_KINASE_ST"/>
    <property type="match status" value="1"/>
</dbReference>
<dbReference type="InterPro" id="IPR000719">
    <property type="entry name" value="Prot_kinase_dom"/>
</dbReference>
<name>A0A6I8UXW4_DROPS</name>
<evidence type="ECO:0000259" key="7">
    <source>
        <dbReference type="PROSITE" id="PS50011"/>
    </source>
</evidence>
<feature type="domain" description="Protein kinase" evidence="7">
    <location>
        <begin position="10"/>
        <end position="283"/>
    </location>
</feature>
<evidence type="ECO:0000256" key="4">
    <source>
        <dbReference type="PROSITE-ProRule" id="PRU10141"/>
    </source>
</evidence>
<proteinExistence type="inferred from homology"/>
<evidence type="ECO:0000256" key="6">
    <source>
        <dbReference type="SAM" id="MobiDB-lite"/>
    </source>
</evidence>
<keyword evidence="3 4" id="KW-0067">ATP-binding</keyword>
<dbReference type="Pfam" id="PF00069">
    <property type="entry name" value="Pkinase"/>
    <property type="match status" value="1"/>
</dbReference>
<protein>
    <recommendedName>
        <fullName evidence="1">non-specific serine/threonine protein kinase</fullName>
        <ecNumber evidence="1">2.7.11.1</ecNumber>
    </recommendedName>
</protein>
<dbReference type="AlphaFoldDB" id="A0A6I8UXW4"/>
<dbReference type="PROSITE" id="PS50011">
    <property type="entry name" value="PROTEIN_KINASE_DOM"/>
    <property type="match status" value="1"/>
</dbReference>
<feature type="region of interest" description="Disordered" evidence="6">
    <location>
        <begin position="295"/>
        <end position="315"/>
    </location>
</feature>
<dbReference type="PANTHER" id="PTHR11909">
    <property type="entry name" value="CASEIN KINASE-RELATED"/>
    <property type="match status" value="1"/>
</dbReference>
<evidence type="ECO:0000313" key="9">
    <source>
        <dbReference type="RefSeq" id="XP_002132934.2"/>
    </source>
</evidence>
<keyword evidence="8" id="KW-1185">Reference proteome</keyword>
<dbReference type="EC" id="2.7.11.1" evidence="1"/>
<feature type="compositionally biased region" description="Polar residues" evidence="6">
    <location>
        <begin position="306"/>
        <end position="315"/>
    </location>
</feature>
<keyword evidence="5" id="KW-0418">Kinase</keyword>
<gene>
    <name evidence="9" type="primary">LOC6903235</name>
</gene>
<dbReference type="RefSeq" id="XP_002132934.2">
    <property type="nucleotide sequence ID" value="XM_002132898.2"/>
</dbReference>
<dbReference type="Gene3D" id="1.10.510.10">
    <property type="entry name" value="Transferase(Phosphotransferase) domain 1"/>
    <property type="match status" value="1"/>
</dbReference>
<dbReference type="InterPro" id="IPR008271">
    <property type="entry name" value="Ser/Thr_kinase_AS"/>
</dbReference>
<evidence type="ECO:0000256" key="2">
    <source>
        <dbReference type="ARBA" id="ARBA00022741"/>
    </source>
</evidence>
<dbReference type="InterPro" id="IPR011009">
    <property type="entry name" value="Kinase-like_dom_sf"/>
</dbReference>
<dbReference type="Proteomes" id="UP000001819">
    <property type="component" value="Chromosome 4"/>
</dbReference>
<dbReference type="GO" id="GO:0005524">
    <property type="term" value="F:ATP binding"/>
    <property type="evidence" value="ECO:0007669"/>
    <property type="project" value="UniProtKB-UniRule"/>
</dbReference>
<keyword evidence="5" id="KW-0723">Serine/threonine-protein kinase</keyword>
<feature type="binding site" evidence="4">
    <location>
        <position position="39"/>
    </location>
    <ligand>
        <name>ATP</name>
        <dbReference type="ChEBI" id="CHEBI:30616"/>
    </ligand>
</feature>
<keyword evidence="2 4" id="KW-0547">Nucleotide-binding</keyword>
<dbReference type="InParanoid" id="A0A6I8UXW4"/>
<dbReference type="GO" id="GO:0004674">
    <property type="term" value="F:protein serine/threonine kinase activity"/>
    <property type="evidence" value="ECO:0007669"/>
    <property type="project" value="UniProtKB-KW"/>
</dbReference>
<accession>A0A6I8UXW4</accession>
<organism evidence="8 9">
    <name type="scientific">Drosophila pseudoobscura pseudoobscura</name>
    <name type="common">Fruit fly</name>
    <dbReference type="NCBI Taxonomy" id="46245"/>
    <lineage>
        <taxon>Eukaryota</taxon>
        <taxon>Metazoa</taxon>
        <taxon>Ecdysozoa</taxon>
        <taxon>Arthropoda</taxon>
        <taxon>Hexapoda</taxon>
        <taxon>Insecta</taxon>
        <taxon>Pterygota</taxon>
        <taxon>Neoptera</taxon>
        <taxon>Endopterygota</taxon>
        <taxon>Diptera</taxon>
        <taxon>Brachycera</taxon>
        <taxon>Muscomorpha</taxon>
        <taxon>Ephydroidea</taxon>
        <taxon>Drosophilidae</taxon>
        <taxon>Drosophila</taxon>
        <taxon>Sophophora</taxon>
    </lineage>
</organism>
<evidence type="ECO:0000256" key="3">
    <source>
        <dbReference type="ARBA" id="ARBA00022840"/>
    </source>
</evidence>
<keyword evidence="5" id="KW-0808">Transferase</keyword>
<evidence type="ECO:0000313" key="8">
    <source>
        <dbReference type="Proteomes" id="UP000001819"/>
    </source>
</evidence>
<dbReference type="SUPFAM" id="SSF56112">
    <property type="entry name" value="Protein kinase-like (PK-like)"/>
    <property type="match status" value="1"/>
</dbReference>
<comment type="similarity">
    <text evidence="5">Belongs to the protein kinase superfamily.</text>
</comment>
<dbReference type="InterPro" id="IPR017441">
    <property type="entry name" value="Protein_kinase_ATP_BS"/>
</dbReference>
<reference evidence="9" key="1">
    <citation type="submission" date="2025-08" db="UniProtKB">
        <authorList>
            <consortium name="RefSeq"/>
        </authorList>
    </citation>
    <scope>IDENTIFICATION</scope>
    <source>
        <strain evidence="9">MV-25-SWS-2005</strain>
        <tissue evidence="9">Whole body</tissue>
    </source>
</reference>
<dbReference type="CDD" id="cd14016">
    <property type="entry name" value="STKc_CK1"/>
    <property type="match status" value="1"/>
</dbReference>